<comment type="subcellular location">
    <subcellularLocation>
        <location evidence="1">Nucleus</location>
    </subcellularLocation>
</comment>
<evidence type="ECO:0000256" key="5">
    <source>
        <dbReference type="ARBA" id="ARBA00023242"/>
    </source>
</evidence>
<dbReference type="InterPro" id="IPR028322">
    <property type="entry name" value="PNRC-like_rgn"/>
</dbReference>
<evidence type="ECO:0000256" key="4">
    <source>
        <dbReference type="ARBA" id="ARBA00023163"/>
    </source>
</evidence>
<feature type="compositionally biased region" description="Polar residues" evidence="6">
    <location>
        <begin position="141"/>
        <end position="156"/>
    </location>
</feature>
<evidence type="ECO:0008006" key="9">
    <source>
        <dbReference type="Google" id="ProtNLM"/>
    </source>
</evidence>
<keyword evidence="3" id="KW-0010">Activator</keyword>
<dbReference type="GO" id="GO:0016071">
    <property type="term" value="P:mRNA metabolic process"/>
    <property type="evidence" value="ECO:0007669"/>
    <property type="project" value="UniProtKB-ARBA"/>
</dbReference>
<feature type="compositionally biased region" description="Polar residues" evidence="6">
    <location>
        <begin position="48"/>
        <end position="74"/>
    </location>
</feature>
<evidence type="ECO:0000256" key="3">
    <source>
        <dbReference type="ARBA" id="ARBA00023159"/>
    </source>
</evidence>
<dbReference type="InterPro" id="IPR026780">
    <property type="entry name" value="PNRC1/2"/>
</dbReference>
<protein>
    <recommendedName>
        <fullName evidence="9">Proline rich nuclear receptor coactivator 1</fullName>
    </recommendedName>
</protein>
<dbReference type="GeneTree" id="ENSGT00530000063881"/>
<accession>H0XJ87</accession>
<dbReference type="Pfam" id="PF15365">
    <property type="entry name" value="PNRC"/>
    <property type="match status" value="1"/>
</dbReference>
<keyword evidence="4" id="KW-0804">Transcription</keyword>
<feature type="compositionally biased region" description="Basic and acidic residues" evidence="6">
    <location>
        <begin position="33"/>
        <end position="44"/>
    </location>
</feature>
<name>H0XJ87_OTOGA</name>
<keyword evidence="2" id="KW-0805">Transcription regulation</keyword>
<reference evidence="7" key="3">
    <citation type="submission" date="2025-09" db="UniProtKB">
        <authorList>
            <consortium name="Ensembl"/>
        </authorList>
    </citation>
    <scope>IDENTIFICATION</scope>
</reference>
<reference evidence="8" key="1">
    <citation type="submission" date="2011-03" db="EMBL/GenBank/DDBJ databases">
        <title>Version 3 of the genome sequence of Otolemur garnettii (Bushbaby).</title>
        <authorList>
            <consortium name="The Broad Institute Genome Sequencing Platform"/>
            <person name="Di Palma F."/>
            <person name="Johnson J."/>
            <person name="Lander E.S."/>
            <person name="Lindblad-Toh K."/>
            <person name="Jaffe D.B."/>
            <person name="Gnerre S."/>
            <person name="MacCallum I."/>
            <person name="Przybylski D."/>
            <person name="Ribeiro F.J."/>
            <person name="Burton J.N."/>
            <person name="Walker B.J."/>
            <person name="Sharpe T."/>
            <person name="Hall G."/>
        </authorList>
    </citation>
    <scope>NUCLEOTIDE SEQUENCE [LARGE SCALE GENOMIC DNA]</scope>
</reference>
<proteinExistence type="predicted"/>
<keyword evidence="8" id="KW-1185">Reference proteome</keyword>
<feature type="compositionally biased region" description="Basic and acidic residues" evidence="6">
    <location>
        <begin position="97"/>
        <end position="108"/>
    </location>
</feature>
<dbReference type="PANTHER" id="PTHR15405">
    <property type="entry name" value="PROLINE-RICH NUCLEAR RECEPTOR COACTIVATOR"/>
    <property type="match status" value="1"/>
</dbReference>
<keyword evidence="5" id="KW-0539">Nucleus</keyword>
<evidence type="ECO:0000256" key="2">
    <source>
        <dbReference type="ARBA" id="ARBA00023015"/>
    </source>
</evidence>
<dbReference type="Proteomes" id="UP000005225">
    <property type="component" value="Unassembled WGS sequence"/>
</dbReference>
<organism evidence="7 8">
    <name type="scientific">Otolemur garnettii</name>
    <name type="common">Small-eared galago</name>
    <name type="synonym">Garnett's greater bushbaby</name>
    <dbReference type="NCBI Taxonomy" id="30611"/>
    <lineage>
        <taxon>Eukaryota</taxon>
        <taxon>Metazoa</taxon>
        <taxon>Chordata</taxon>
        <taxon>Craniata</taxon>
        <taxon>Vertebrata</taxon>
        <taxon>Euteleostomi</taxon>
        <taxon>Mammalia</taxon>
        <taxon>Eutheria</taxon>
        <taxon>Euarchontoglires</taxon>
        <taxon>Primates</taxon>
        <taxon>Strepsirrhini</taxon>
        <taxon>Lorisiformes</taxon>
        <taxon>Galagidae</taxon>
        <taxon>Otolemur</taxon>
    </lineage>
</organism>
<reference evidence="7" key="2">
    <citation type="submission" date="2025-08" db="UniProtKB">
        <authorList>
            <consortium name="Ensembl"/>
        </authorList>
    </citation>
    <scope>IDENTIFICATION</scope>
</reference>
<evidence type="ECO:0000256" key="6">
    <source>
        <dbReference type="SAM" id="MobiDB-lite"/>
    </source>
</evidence>
<dbReference type="EMBL" id="AAQR03050233">
    <property type="status" value="NOT_ANNOTATED_CDS"/>
    <property type="molecule type" value="Genomic_DNA"/>
</dbReference>
<dbReference type="HOGENOM" id="CLU_086541_0_0_1"/>
<evidence type="ECO:0000313" key="7">
    <source>
        <dbReference type="Ensembl" id="ENSOGAP00000016177.1"/>
    </source>
</evidence>
<feature type="region of interest" description="Disordered" evidence="6">
    <location>
        <begin position="141"/>
        <end position="162"/>
    </location>
</feature>
<evidence type="ECO:0000313" key="8">
    <source>
        <dbReference type="Proteomes" id="UP000005225"/>
    </source>
</evidence>
<dbReference type="AlphaFoldDB" id="H0XJ87"/>
<sequence length="249" mass="27780">MSQDDPGLMSQPHSSAAQPDDSLPTAGSIPQEVPKEEQRKKAGDSPEGQMSSLSQDQQHQPSLESGWSPENGQKSEQEVPVQADASRTEEANPNPKEVLKPKMGRSEKTVLPNHQLVRGVCLYEEPGMNRQKSKYNLPTKITSTQRNGGNSWQNSDPSDRIHKQEKKPFKNNQNMKKIYFKKSAYLAEVRPKEYYAGAKFAQSPSPSVIPMPPSHWIQSLQSLQIAESPNENGELMASQFKTLLKNART</sequence>
<dbReference type="Ensembl" id="ENSOGAT00000024890.1">
    <property type="protein sequence ID" value="ENSOGAP00000016177.1"/>
    <property type="gene ID" value="ENSOGAG00000028974.1"/>
</dbReference>
<dbReference type="GO" id="GO:0005634">
    <property type="term" value="C:nucleus"/>
    <property type="evidence" value="ECO:0007669"/>
    <property type="project" value="UniProtKB-SubCell"/>
</dbReference>
<feature type="region of interest" description="Disordered" evidence="6">
    <location>
        <begin position="1"/>
        <end position="112"/>
    </location>
</feature>
<evidence type="ECO:0000256" key="1">
    <source>
        <dbReference type="ARBA" id="ARBA00004123"/>
    </source>
</evidence>